<dbReference type="GO" id="GO:0004862">
    <property type="term" value="F:cAMP-dependent protein kinase inhibitor activity"/>
    <property type="evidence" value="ECO:0007669"/>
    <property type="project" value="TreeGrafter"/>
</dbReference>
<dbReference type="AlphaFoldDB" id="A0A9D4YSQ3"/>
<protein>
    <recommendedName>
        <fullName evidence="2">Cyclic nucleotide-binding domain-containing protein</fullName>
    </recommendedName>
</protein>
<dbReference type="OrthoDB" id="417078at2759"/>
<feature type="region of interest" description="Disordered" evidence="1">
    <location>
        <begin position="1"/>
        <end position="62"/>
    </location>
</feature>
<dbReference type="PANTHER" id="PTHR11635:SF152">
    <property type="entry name" value="CAMP-DEPENDENT PROTEIN KINASE TYPE I REGULATORY SUBUNIT-RELATED"/>
    <property type="match status" value="1"/>
</dbReference>
<dbReference type="GO" id="GO:0005952">
    <property type="term" value="C:cAMP-dependent protein kinase complex"/>
    <property type="evidence" value="ECO:0007669"/>
    <property type="project" value="InterPro"/>
</dbReference>
<evidence type="ECO:0000313" key="4">
    <source>
        <dbReference type="Proteomes" id="UP001055712"/>
    </source>
</evidence>
<feature type="compositionally biased region" description="Low complexity" evidence="1">
    <location>
        <begin position="392"/>
        <end position="408"/>
    </location>
</feature>
<organism evidence="3 4">
    <name type="scientific">Chlorella vulgaris</name>
    <name type="common">Green alga</name>
    <dbReference type="NCBI Taxonomy" id="3077"/>
    <lineage>
        <taxon>Eukaryota</taxon>
        <taxon>Viridiplantae</taxon>
        <taxon>Chlorophyta</taxon>
        <taxon>core chlorophytes</taxon>
        <taxon>Trebouxiophyceae</taxon>
        <taxon>Chlorellales</taxon>
        <taxon>Chlorellaceae</taxon>
        <taxon>Chlorella clade</taxon>
        <taxon>Chlorella</taxon>
    </lineage>
</organism>
<evidence type="ECO:0000313" key="3">
    <source>
        <dbReference type="EMBL" id="KAI3423908.1"/>
    </source>
</evidence>
<evidence type="ECO:0000259" key="2">
    <source>
        <dbReference type="PROSITE" id="PS50042"/>
    </source>
</evidence>
<dbReference type="SUPFAM" id="SSF51206">
    <property type="entry name" value="cAMP-binding domain-like"/>
    <property type="match status" value="2"/>
</dbReference>
<dbReference type="GO" id="GO:0030552">
    <property type="term" value="F:cAMP binding"/>
    <property type="evidence" value="ECO:0007669"/>
    <property type="project" value="TreeGrafter"/>
</dbReference>
<dbReference type="Pfam" id="PF00027">
    <property type="entry name" value="cNMP_binding"/>
    <property type="match status" value="2"/>
</dbReference>
<dbReference type="PANTHER" id="PTHR11635">
    <property type="entry name" value="CAMP-DEPENDENT PROTEIN KINASE REGULATORY CHAIN"/>
    <property type="match status" value="1"/>
</dbReference>
<feature type="compositionally biased region" description="Low complexity" evidence="1">
    <location>
        <begin position="347"/>
        <end position="356"/>
    </location>
</feature>
<dbReference type="SMART" id="SM00100">
    <property type="entry name" value="cNMP"/>
    <property type="match status" value="2"/>
</dbReference>
<dbReference type="GO" id="GO:0005829">
    <property type="term" value="C:cytosol"/>
    <property type="evidence" value="ECO:0007669"/>
    <property type="project" value="TreeGrafter"/>
</dbReference>
<feature type="domain" description="Cyclic nucleotide-binding" evidence="2">
    <location>
        <begin position="201"/>
        <end position="323"/>
    </location>
</feature>
<dbReference type="InterPro" id="IPR050503">
    <property type="entry name" value="cAMP-dep_PK_reg_su-like"/>
</dbReference>
<dbReference type="InterPro" id="IPR018490">
    <property type="entry name" value="cNMP-bd_dom_sf"/>
</dbReference>
<keyword evidence="4" id="KW-1185">Reference proteome</keyword>
<feature type="compositionally biased region" description="Gly residues" evidence="1">
    <location>
        <begin position="460"/>
        <end position="469"/>
    </location>
</feature>
<name>A0A9D4YSQ3_CHLVU</name>
<comment type="caution">
    <text evidence="3">The sequence shown here is derived from an EMBL/GenBank/DDBJ whole genome shotgun (WGS) entry which is preliminary data.</text>
</comment>
<feature type="compositionally biased region" description="Low complexity" evidence="1">
    <location>
        <begin position="425"/>
        <end position="441"/>
    </location>
</feature>
<gene>
    <name evidence="3" type="ORF">D9Q98_009742</name>
</gene>
<accession>A0A9D4YSQ3</accession>
<evidence type="ECO:0000256" key="1">
    <source>
        <dbReference type="SAM" id="MobiDB-lite"/>
    </source>
</evidence>
<feature type="compositionally biased region" description="Polar residues" evidence="1">
    <location>
        <begin position="553"/>
        <end position="564"/>
    </location>
</feature>
<reference evidence="3" key="1">
    <citation type="journal article" date="2019" name="Plant J.">
        <title>Chlorella vulgaris genome assembly and annotation reveals the molecular basis for metabolic acclimation to high light conditions.</title>
        <authorList>
            <person name="Cecchin M."/>
            <person name="Marcolungo L."/>
            <person name="Rossato M."/>
            <person name="Girolomoni L."/>
            <person name="Cosentino E."/>
            <person name="Cuine S."/>
            <person name="Li-Beisson Y."/>
            <person name="Delledonne M."/>
            <person name="Ballottari M."/>
        </authorList>
    </citation>
    <scope>NUCLEOTIDE SEQUENCE</scope>
    <source>
        <strain evidence="3">211/11P</strain>
    </source>
</reference>
<dbReference type="InterPro" id="IPR018488">
    <property type="entry name" value="cNMP-bd_CS"/>
</dbReference>
<dbReference type="Gene3D" id="2.60.120.10">
    <property type="entry name" value="Jelly Rolls"/>
    <property type="match status" value="2"/>
</dbReference>
<dbReference type="PROSITE" id="PS00888">
    <property type="entry name" value="CNMP_BINDING_1"/>
    <property type="match status" value="1"/>
</dbReference>
<proteinExistence type="predicted"/>
<dbReference type="PRINTS" id="PR00103">
    <property type="entry name" value="CAMPKINASE"/>
</dbReference>
<feature type="compositionally biased region" description="Low complexity" evidence="1">
    <location>
        <begin position="610"/>
        <end position="671"/>
    </location>
</feature>
<dbReference type="CDD" id="cd00038">
    <property type="entry name" value="CAP_ED"/>
    <property type="match status" value="2"/>
</dbReference>
<feature type="compositionally biased region" description="Low complexity" evidence="1">
    <location>
        <begin position="495"/>
        <end position="528"/>
    </location>
</feature>
<dbReference type="InterPro" id="IPR014710">
    <property type="entry name" value="RmlC-like_jellyroll"/>
</dbReference>
<reference evidence="3" key="2">
    <citation type="submission" date="2020-11" db="EMBL/GenBank/DDBJ databases">
        <authorList>
            <person name="Cecchin M."/>
            <person name="Marcolungo L."/>
            <person name="Rossato M."/>
            <person name="Girolomoni L."/>
            <person name="Cosentino E."/>
            <person name="Cuine S."/>
            <person name="Li-Beisson Y."/>
            <person name="Delledonne M."/>
            <person name="Ballottari M."/>
        </authorList>
    </citation>
    <scope>NUCLEOTIDE SEQUENCE</scope>
    <source>
        <strain evidence="3">211/11P</strain>
        <tissue evidence="3">Whole cell</tissue>
    </source>
</reference>
<dbReference type="PROSITE" id="PS00889">
    <property type="entry name" value="CNMP_BINDING_2"/>
    <property type="match status" value="1"/>
</dbReference>
<dbReference type="PROSITE" id="PS50042">
    <property type="entry name" value="CNMP_BINDING_3"/>
    <property type="match status" value="2"/>
</dbReference>
<feature type="compositionally biased region" description="Low complexity" evidence="1">
    <location>
        <begin position="536"/>
        <end position="546"/>
    </location>
</feature>
<feature type="compositionally biased region" description="Low complexity" evidence="1">
    <location>
        <begin position="474"/>
        <end position="487"/>
    </location>
</feature>
<feature type="domain" description="Cyclic nucleotide-binding" evidence="2">
    <location>
        <begin position="75"/>
        <end position="198"/>
    </location>
</feature>
<sequence>MGSACSKGVKAGASVSPDPNPRSLQHAPAAGQKSRTRRNSVSAEPSGVRSLPRESVVKPATSTQQIRELVRSTLLFKELDEEQEACVIDAMFERRVSAGEVVIREGEEADNFYVIASGTFAATKAAVGDGAAGSIRVATYEGRGGFGELALMYNCPRAATVTALTDGVLWGVDRATFRSLVVQSMEERRQRHEAALSSMPILQHLTPSQLAAVADCLHQETFEEGQLILSEGAALDASAKFYMIESGTVDCFRTFEGKRRSVGSLQPGDVFGEVALLTKAPRQADCVAASRCKCLTMTCDAFERLMGPAEEVLSQQIAQYDRCNKELEAASKQGVVNPADSSSTDHQQQVCELQPQQEEKKQEKAEKEQDAAVDFASKLPSPVVDIDGQQGQPAAQQAVEVPAEVPVELTWSPAADQPGSPAAEVKPASPAAEVKPASAAAGEEENVSVPAGKCECAVAGAGGEAGGEAGDSTAACGAAPPAACVPGSRSRADTPVPGSSPGSPSLSGGVCVLLPGSPRPPLRLSDSSFSRRRSVHSVSARSSLGSEVDGSSAAGSPTAQSGQLLHQPHAQEGAAASPPVAGDAGTGSPEGGEDAAAGSMLDPIAEEPAEAAAAAQPAPLKRGKSSAASQVAAASKPATSSIKRAASASAKVAASASKVAAVKKASNAPAVGSTKKAGH</sequence>
<feature type="compositionally biased region" description="Basic and acidic residues" evidence="1">
    <location>
        <begin position="357"/>
        <end position="370"/>
    </location>
</feature>
<dbReference type="Proteomes" id="UP001055712">
    <property type="component" value="Unassembled WGS sequence"/>
</dbReference>
<feature type="region of interest" description="Disordered" evidence="1">
    <location>
        <begin position="333"/>
        <end position="679"/>
    </location>
</feature>
<dbReference type="GO" id="GO:0034236">
    <property type="term" value="F:protein kinase A catalytic subunit binding"/>
    <property type="evidence" value="ECO:0007669"/>
    <property type="project" value="TreeGrafter"/>
</dbReference>
<dbReference type="EMBL" id="SIDB01000014">
    <property type="protein sequence ID" value="KAI3423908.1"/>
    <property type="molecule type" value="Genomic_DNA"/>
</dbReference>
<dbReference type="InterPro" id="IPR000595">
    <property type="entry name" value="cNMP-bd_dom"/>
</dbReference>